<dbReference type="PRINTS" id="PR00843">
    <property type="entry name" value="GLHYDRLASE30"/>
</dbReference>
<dbReference type="GO" id="GO:0006680">
    <property type="term" value="P:glucosylceramide catabolic process"/>
    <property type="evidence" value="ECO:0007669"/>
    <property type="project" value="TreeGrafter"/>
</dbReference>
<dbReference type="GO" id="GO:0032006">
    <property type="term" value="P:regulation of TOR signaling"/>
    <property type="evidence" value="ECO:0007669"/>
    <property type="project" value="UniProtKB-ARBA"/>
</dbReference>
<keyword evidence="16" id="KW-1185">Reference proteome</keyword>
<dbReference type="PANTHER" id="PTHR11069:SF23">
    <property type="entry name" value="LYSOSOMAL ACID GLUCOSYLCERAMIDASE"/>
    <property type="match status" value="1"/>
</dbReference>
<dbReference type="FunFam" id="3.20.20.80:FF:000030">
    <property type="entry name" value="Lysosomal acid glucosylceramidase"/>
    <property type="match status" value="1"/>
</dbReference>
<dbReference type="GO" id="GO:0006066">
    <property type="term" value="P:alcohol metabolic process"/>
    <property type="evidence" value="ECO:0007669"/>
    <property type="project" value="UniProtKB-ARBA"/>
</dbReference>
<evidence type="ECO:0000256" key="13">
    <source>
        <dbReference type="SAM" id="SignalP"/>
    </source>
</evidence>
<evidence type="ECO:0000256" key="12">
    <source>
        <dbReference type="RuleBase" id="RU361188"/>
    </source>
</evidence>
<dbReference type="SUPFAM" id="SSF51445">
    <property type="entry name" value="(Trans)glycosidases"/>
    <property type="match status" value="1"/>
</dbReference>
<comment type="catalytic activity">
    <reaction evidence="11">
        <text>an N-acyl-1-beta-D-glucosyl-15-methylhexadecasphing-4-enine + H2O = an N-acyl-15-methylhexadecasphing-4-enine + D-glucose</text>
        <dbReference type="Rhea" id="RHEA:34755"/>
        <dbReference type="ChEBI" id="CHEBI:4167"/>
        <dbReference type="ChEBI" id="CHEBI:15377"/>
        <dbReference type="ChEBI" id="CHEBI:70815"/>
        <dbReference type="ChEBI" id="CHEBI:70846"/>
    </reaction>
    <physiologicalReaction direction="left-to-right" evidence="11">
        <dbReference type="Rhea" id="RHEA:34756"/>
    </physiologicalReaction>
</comment>
<dbReference type="PANTHER" id="PTHR11069">
    <property type="entry name" value="GLUCOSYLCERAMIDASE"/>
    <property type="match status" value="1"/>
</dbReference>
<evidence type="ECO:0000259" key="14">
    <source>
        <dbReference type="Pfam" id="PF02055"/>
    </source>
</evidence>
<dbReference type="GO" id="GO:0005102">
    <property type="term" value="F:signaling receptor binding"/>
    <property type="evidence" value="ECO:0007669"/>
    <property type="project" value="UniProtKB-ARBA"/>
</dbReference>
<keyword evidence="12" id="KW-0326">Glycosidase</keyword>
<evidence type="ECO:0000256" key="6">
    <source>
        <dbReference type="ARBA" id="ARBA00022729"/>
    </source>
</evidence>
<dbReference type="SUPFAM" id="SSF51011">
    <property type="entry name" value="Glycosyl hydrolase domain"/>
    <property type="match status" value="1"/>
</dbReference>
<comment type="pathway">
    <text evidence="2">Lipid metabolism; sphingolipid metabolism.</text>
</comment>
<dbReference type="Pfam" id="PF02055">
    <property type="entry name" value="Glyco_hydro_30"/>
    <property type="match status" value="1"/>
</dbReference>
<dbReference type="GO" id="GO:0016241">
    <property type="term" value="P:regulation of macroautophagy"/>
    <property type="evidence" value="ECO:0007669"/>
    <property type="project" value="UniProtKB-ARBA"/>
</dbReference>
<dbReference type="GO" id="GO:0004348">
    <property type="term" value="F:glucosylceramidase activity"/>
    <property type="evidence" value="ECO:0007669"/>
    <property type="project" value="UniProtKB-EC"/>
</dbReference>
<name>A0A9P1IKZ3_9PELO</name>
<comment type="pathway">
    <text evidence="3">Sphingolipid metabolism.</text>
</comment>
<organism evidence="15 16">
    <name type="scientific">Caenorhabditis angaria</name>
    <dbReference type="NCBI Taxonomy" id="860376"/>
    <lineage>
        <taxon>Eukaryota</taxon>
        <taxon>Metazoa</taxon>
        <taxon>Ecdysozoa</taxon>
        <taxon>Nematoda</taxon>
        <taxon>Chromadorea</taxon>
        <taxon>Rhabditida</taxon>
        <taxon>Rhabditina</taxon>
        <taxon>Rhabditomorpha</taxon>
        <taxon>Rhabditoidea</taxon>
        <taxon>Rhabditidae</taxon>
        <taxon>Peloderinae</taxon>
        <taxon>Caenorhabditis</taxon>
    </lineage>
</organism>
<dbReference type="GO" id="GO:0006914">
    <property type="term" value="P:autophagy"/>
    <property type="evidence" value="ECO:0007669"/>
    <property type="project" value="UniProtKB-ARBA"/>
</dbReference>
<dbReference type="GO" id="GO:0051246">
    <property type="term" value="P:regulation of protein metabolic process"/>
    <property type="evidence" value="ECO:0007669"/>
    <property type="project" value="UniProtKB-ARBA"/>
</dbReference>
<evidence type="ECO:0000256" key="8">
    <source>
        <dbReference type="ARBA" id="ARBA00022919"/>
    </source>
</evidence>
<feature type="signal peptide" evidence="13">
    <location>
        <begin position="1"/>
        <end position="18"/>
    </location>
</feature>
<evidence type="ECO:0000313" key="15">
    <source>
        <dbReference type="EMBL" id="CAI5447499.1"/>
    </source>
</evidence>
<keyword evidence="8 12" id="KW-0746">Sphingolipid metabolism</keyword>
<reference evidence="15" key="1">
    <citation type="submission" date="2022-11" db="EMBL/GenBank/DDBJ databases">
        <authorList>
            <person name="Kikuchi T."/>
        </authorList>
    </citation>
    <scope>NUCLEOTIDE SEQUENCE</scope>
    <source>
        <strain evidence="15">PS1010</strain>
    </source>
</reference>
<dbReference type="InterPro" id="IPR001139">
    <property type="entry name" value="Glyco_hydro_30"/>
</dbReference>
<evidence type="ECO:0000256" key="1">
    <source>
        <dbReference type="ARBA" id="ARBA00001013"/>
    </source>
</evidence>
<evidence type="ECO:0000256" key="7">
    <source>
        <dbReference type="ARBA" id="ARBA00022801"/>
    </source>
</evidence>
<comment type="similarity">
    <text evidence="4 12">Belongs to the glycosyl hydrolase 30 family.</text>
</comment>
<keyword evidence="6 13" id="KW-0732">Signal</keyword>
<comment type="catalytic activity">
    <reaction evidence="1">
        <text>a beta-D-glucosyl-(1&lt;-&gt;1')-N-acylsphing-4-enine + H2O = an N-acylsphing-4-enine + D-glucose</text>
        <dbReference type="Rhea" id="RHEA:13269"/>
        <dbReference type="ChEBI" id="CHEBI:4167"/>
        <dbReference type="ChEBI" id="CHEBI:15377"/>
        <dbReference type="ChEBI" id="CHEBI:22801"/>
        <dbReference type="ChEBI" id="CHEBI:52639"/>
        <dbReference type="EC" id="3.2.1.45"/>
    </reaction>
    <physiologicalReaction direction="left-to-right" evidence="1">
        <dbReference type="Rhea" id="RHEA:13270"/>
    </physiologicalReaction>
</comment>
<keyword evidence="9 12" id="KW-0443">Lipid metabolism</keyword>
<comment type="caution">
    <text evidence="15">The sequence shown here is derived from an EMBL/GenBank/DDBJ whole genome shotgun (WGS) entry which is preliminary data.</text>
</comment>
<dbReference type="AlphaFoldDB" id="A0A9P1IKZ3"/>
<protein>
    <recommendedName>
        <fullName evidence="5 12">Glucosylceramidase</fullName>
        <ecNumber evidence="5 12">3.2.1.45</ecNumber>
    </recommendedName>
</protein>
<dbReference type="GO" id="GO:0010605">
    <property type="term" value="P:negative regulation of macromolecule metabolic process"/>
    <property type="evidence" value="ECO:0007669"/>
    <property type="project" value="UniProtKB-ARBA"/>
</dbReference>
<evidence type="ECO:0000256" key="3">
    <source>
        <dbReference type="ARBA" id="ARBA00004991"/>
    </source>
</evidence>
<evidence type="ECO:0000256" key="5">
    <source>
        <dbReference type="ARBA" id="ARBA00012658"/>
    </source>
</evidence>
<dbReference type="InterPro" id="IPR017853">
    <property type="entry name" value="GH"/>
</dbReference>
<dbReference type="Proteomes" id="UP001152747">
    <property type="component" value="Unassembled WGS sequence"/>
</dbReference>
<dbReference type="EMBL" id="CANHGI010000004">
    <property type="protein sequence ID" value="CAI5447499.1"/>
    <property type="molecule type" value="Genomic_DNA"/>
</dbReference>
<dbReference type="GO" id="GO:0030163">
    <property type="term" value="P:protein catabolic process"/>
    <property type="evidence" value="ECO:0007669"/>
    <property type="project" value="UniProtKB-ARBA"/>
</dbReference>
<dbReference type="EC" id="3.2.1.45" evidence="5 12"/>
<feature type="domain" description="Glycosyl hydrolase family 30 TIM-barrel" evidence="14">
    <location>
        <begin position="107"/>
        <end position="452"/>
    </location>
</feature>
<dbReference type="GO" id="GO:0005774">
    <property type="term" value="C:vacuolar membrane"/>
    <property type="evidence" value="ECO:0007669"/>
    <property type="project" value="UniProtKB-ARBA"/>
</dbReference>
<dbReference type="GO" id="GO:0007040">
    <property type="term" value="P:lysosome organization"/>
    <property type="evidence" value="ECO:0007669"/>
    <property type="project" value="UniProtKB-ARBA"/>
</dbReference>
<evidence type="ECO:0000313" key="16">
    <source>
        <dbReference type="Proteomes" id="UP001152747"/>
    </source>
</evidence>
<gene>
    <name evidence="15" type="ORF">CAMP_LOCUS10136</name>
</gene>
<keyword evidence="7 12" id="KW-0378">Hydrolase</keyword>
<evidence type="ECO:0000256" key="4">
    <source>
        <dbReference type="ARBA" id="ARBA00005382"/>
    </source>
</evidence>
<evidence type="ECO:0000256" key="10">
    <source>
        <dbReference type="ARBA" id="ARBA00050474"/>
    </source>
</evidence>
<dbReference type="GO" id="GO:0042391">
    <property type="term" value="P:regulation of membrane potential"/>
    <property type="evidence" value="ECO:0007669"/>
    <property type="project" value="UniProtKB-ARBA"/>
</dbReference>
<evidence type="ECO:0000256" key="9">
    <source>
        <dbReference type="ARBA" id="ARBA00023098"/>
    </source>
</evidence>
<dbReference type="Gene3D" id="3.20.20.80">
    <property type="entry name" value="Glycosidases"/>
    <property type="match status" value="1"/>
</dbReference>
<dbReference type="InterPro" id="IPR033453">
    <property type="entry name" value="Glyco_hydro_30_TIM-barrel"/>
</dbReference>
<evidence type="ECO:0000256" key="2">
    <source>
        <dbReference type="ARBA" id="ARBA00004760"/>
    </source>
</evidence>
<feature type="chain" id="PRO_5040362604" description="Glucosylceramidase" evidence="13">
    <location>
        <begin position="19"/>
        <end position="530"/>
    </location>
</feature>
<dbReference type="OrthoDB" id="2160638at2759"/>
<evidence type="ECO:0000256" key="11">
    <source>
        <dbReference type="ARBA" id="ARBA00051345"/>
    </source>
</evidence>
<dbReference type="GO" id="GO:0005764">
    <property type="term" value="C:lysosome"/>
    <property type="evidence" value="ECO:0007669"/>
    <property type="project" value="UniProtKB-ARBA"/>
</dbReference>
<dbReference type="GO" id="GO:0016758">
    <property type="term" value="F:hexosyltransferase activity"/>
    <property type="evidence" value="ECO:0007669"/>
    <property type="project" value="UniProtKB-ARBA"/>
</dbReference>
<accession>A0A9P1IKZ3</accession>
<dbReference type="GO" id="GO:0008202">
    <property type="term" value="P:steroid metabolic process"/>
    <property type="evidence" value="ECO:0007669"/>
    <property type="project" value="UniProtKB-ARBA"/>
</dbReference>
<proteinExistence type="inferred from homology"/>
<comment type="catalytic activity">
    <reaction evidence="10">
        <text>a beta-D-glucosylceramide + H2O = an N-acyl-sphingoid base + D-glucose</text>
        <dbReference type="Rhea" id="RHEA:81447"/>
        <dbReference type="ChEBI" id="CHEBI:4167"/>
        <dbReference type="ChEBI" id="CHEBI:15377"/>
        <dbReference type="ChEBI" id="CHEBI:83264"/>
        <dbReference type="ChEBI" id="CHEBI:83273"/>
    </reaction>
    <physiologicalReaction direction="left-to-right" evidence="10">
        <dbReference type="Rhea" id="RHEA:81448"/>
    </physiologicalReaction>
</comment>
<sequence>MILVSLYFLLIFATGGEFLEVLIPEKFPCAARITGNSSKNVVCVCNATYCDRIEPAENHTLGGKFLIYRSSEAGDRLRKYYGAFLGAGDEKADITIQIDAKSTYQEIIGFGGAFSDSTGLNLNSLDVAVQDQILRAYFGPDGLDYSLARVPIGSTDFSTHEYSLDEVQNDTDLTMFKLSNEDLQMKIPFIRCALALSPNLKLFASPWSPPGWMKTNQKMHNGGSLLPTSQIHQSYANYLTQFFTEYAKNHVEFWGMTVQNEPRTSGMTSWTWQGLNLTREMERDFLRDYLGPTLRAENVTRDLKIMVLDDVRTDVVEEADTIFNDPIASSFADGIAVHWYDDAFTSISLYDTTHKNHPSKFLLATEACLGFEDGEGPKLGNWSRAEELAWSQIEYLEHWVSGWVDWNLVLDEKGGPNWVNNMVDVGIVVNQTAQEFYKQPIFYSMGHFSKFLPPASLRIHHEKISDSTENQENPKVTCAILPRSARRTCVILNREPREINAKLVDIQENREFLVKLAPNSIQTVIWDGGK</sequence>